<feature type="coiled-coil region" evidence="1">
    <location>
        <begin position="37"/>
        <end position="115"/>
    </location>
</feature>
<name>A0A7J5B3F5_9MICO</name>
<dbReference type="AlphaFoldDB" id="A0A7J5B3F5"/>
<dbReference type="RefSeq" id="WP_151423577.1">
    <property type="nucleotide sequence ID" value="NZ_WBJX01000002.1"/>
</dbReference>
<reference evidence="3 4" key="1">
    <citation type="submission" date="2019-09" db="EMBL/GenBank/DDBJ databases">
        <title>Phylogeny of genus Pseudoclavibacter and closely related genus.</title>
        <authorList>
            <person name="Li Y."/>
        </authorList>
    </citation>
    <scope>NUCLEOTIDE SEQUENCE [LARGE SCALE GENOMIC DNA]</scope>
    <source>
        <strain evidence="3 4">THG-MD12</strain>
    </source>
</reference>
<evidence type="ECO:0000256" key="1">
    <source>
        <dbReference type="SAM" id="Coils"/>
    </source>
</evidence>
<keyword evidence="4" id="KW-1185">Reference proteome</keyword>
<dbReference type="Proteomes" id="UP000490386">
    <property type="component" value="Unassembled WGS sequence"/>
</dbReference>
<comment type="caution">
    <text evidence="3">The sequence shown here is derived from an EMBL/GenBank/DDBJ whole genome shotgun (WGS) entry which is preliminary data.</text>
</comment>
<dbReference type="Gene3D" id="1.10.287.1490">
    <property type="match status" value="1"/>
</dbReference>
<dbReference type="InterPro" id="IPR056003">
    <property type="entry name" value="CT398_CC_hairpin"/>
</dbReference>
<dbReference type="OrthoDB" id="9784388at2"/>
<organism evidence="3 4">
    <name type="scientific">Pseudoclavibacter terrae</name>
    <dbReference type="NCBI Taxonomy" id="1530195"/>
    <lineage>
        <taxon>Bacteria</taxon>
        <taxon>Bacillati</taxon>
        <taxon>Actinomycetota</taxon>
        <taxon>Actinomycetes</taxon>
        <taxon>Micrococcales</taxon>
        <taxon>Microbacteriaceae</taxon>
        <taxon>Pseudoclavibacter</taxon>
    </lineage>
</organism>
<sequence>MKASEADQRRLLELADVDTKRRRVQHVAKNLPEQHHLNALDEERTQHRAEVVRLLGQLEDSRSELSKIESDVATVEARLKRDEERLQGASSRKDIEALQREIEVLQRRRSILEDGELEVMQRVEEQTAAHQAALESQRGVEERATELTVLRDAARDNLKGEYRVLAEQRASVLATLPTDLVALYEKQRERYGVGAAELIGIITTGTNVALDRPELEKIRRAAPDDVVICPDSGAILVRTEKSSL</sequence>
<gene>
    <name evidence="3" type="ORF">F8O03_09260</name>
</gene>
<feature type="domain" description="CT398-like coiled coil hairpin" evidence="2">
    <location>
        <begin position="14"/>
        <end position="192"/>
    </location>
</feature>
<evidence type="ECO:0000313" key="3">
    <source>
        <dbReference type="EMBL" id="KAB1638557.1"/>
    </source>
</evidence>
<dbReference type="Pfam" id="PF24481">
    <property type="entry name" value="CT398_CC"/>
    <property type="match status" value="1"/>
</dbReference>
<evidence type="ECO:0000259" key="2">
    <source>
        <dbReference type="Pfam" id="PF24481"/>
    </source>
</evidence>
<keyword evidence="1" id="KW-0175">Coiled coil</keyword>
<evidence type="ECO:0000313" key="4">
    <source>
        <dbReference type="Proteomes" id="UP000490386"/>
    </source>
</evidence>
<dbReference type="EMBL" id="WBJX01000002">
    <property type="protein sequence ID" value="KAB1638557.1"/>
    <property type="molecule type" value="Genomic_DNA"/>
</dbReference>
<accession>A0A7J5B3F5</accession>
<proteinExistence type="predicted"/>
<protein>
    <recommendedName>
        <fullName evidence="2">CT398-like coiled coil hairpin domain-containing protein</fullName>
    </recommendedName>
</protein>